<dbReference type="InterPro" id="IPR000160">
    <property type="entry name" value="GGDEF_dom"/>
</dbReference>
<reference evidence="6" key="1">
    <citation type="submission" date="2023-07" db="EMBL/GenBank/DDBJ databases">
        <title>Genome content predicts the carbon catabolic preferences of heterotrophic bacteria.</title>
        <authorList>
            <person name="Gralka M."/>
        </authorList>
    </citation>
    <scope>NUCLEOTIDE SEQUENCE</scope>
    <source>
        <strain evidence="6">6E03</strain>
    </source>
</reference>
<keyword evidence="4" id="KW-1133">Transmembrane helix</keyword>
<protein>
    <recommendedName>
        <fullName evidence="2">diguanylate cyclase</fullName>
        <ecNumber evidence="2">2.7.7.65</ecNumber>
    </recommendedName>
</protein>
<dbReference type="PANTHER" id="PTHR45138">
    <property type="entry name" value="REGULATORY COMPONENTS OF SENSORY TRANSDUCTION SYSTEM"/>
    <property type="match status" value="1"/>
</dbReference>
<evidence type="ECO:0000313" key="7">
    <source>
        <dbReference type="Proteomes" id="UP001177883"/>
    </source>
</evidence>
<feature type="domain" description="GGDEF" evidence="5">
    <location>
        <begin position="354"/>
        <end position="482"/>
    </location>
</feature>
<accession>A0ABD5AES1</accession>
<organism evidence="6 7">
    <name type="scientific">Vibrio splendidus</name>
    <dbReference type="NCBI Taxonomy" id="29497"/>
    <lineage>
        <taxon>Bacteria</taxon>
        <taxon>Pseudomonadati</taxon>
        <taxon>Pseudomonadota</taxon>
        <taxon>Gammaproteobacteria</taxon>
        <taxon>Vibrionales</taxon>
        <taxon>Vibrionaceae</taxon>
        <taxon>Vibrio</taxon>
    </lineage>
</organism>
<comment type="catalytic activity">
    <reaction evidence="3">
        <text>2 GTP = 3',3'-c-di-GMP + 2 diphosphate</text>
        <dbReference type="Rhea" id="RHEA:24898"/>
        <dbReference type="ChEBI" id="CHEBI:33019"/>
        <dbReference type="ChEBI" id="CHEBI:37565"/>
        <dbReference type="ChEBI" id="CHEBI:58805"/>
        <dbReference type="EC" id="2.7.7.65"/>
    </reaction>
</comment>
<dbReference type="PANTHER" id="PTHR45138:SF9">
    <property type="entry name" value="DIGUANYLATE CYCLASE DGCM-RELATED"/>
    <property type="match status" value="1"/>
</dbReference>
<keyword evidence="4" id="KW-0812">Transmembrane</keyword>
<dbReference type="SUPFAM" id="SSF55073">
    <property type="entry name" value="Nucleotide cyclase"/>
    <property type="match status" value="1"/>
</dbReference>
<dbReference type="EMBL" id="JAUYVK010000024">
    <property type="protein sequence ID" value="MDP2491528.1"/>
    <property type="molecule type" value="Genomic_DNA"/>
</dbReference>
<dbReference type="CDD" id="cd01949">
    <property type="entry name" value="GGDEF"/>
    <property type="match status" value="1"/>
</dbReference>
<feature type="transmembrane region" description="Helical" evidence="4">
    <location>
        <begin position="289"/>
        <end position="312"/>
    </location>
</feature>
<evidence type="ECO:0000313" key="6">
    <source>
        <dbReference type="EMBL" id="MDP2491528.1"/>
    </source>
</evidence>
<dbReference type="RefSeq" id="WP_102492187.1">
    <property type="nucleotide sequence ID" value="NZ_JAUYVK010000024.1"/>
</dbReference>
<gene>
    <name evidence="6" type="ORF">Q8W38_19440</name>
</gene>
<dbReference type="NCBIfam" id="TIGR00254">
    <property type="entry name" value="GGDEF"/>
    <property type="match status" value="1"/>
</dbReference>
<dbReference type="InterPro" id="IPR043128">
    <property type="entry name" value="Rev_trsase/Diguanyl_cyclase"/>
</dbReference>
<dbReference type="SMART" id="SM00267">
    <property type="entry name" value="GGDEF"/>
    <property type="match status" value="1"/>
</dbReference>
<dbReference type="PROSITE" id="PS50887">
    <property type="entry name" value="GGDEF"/>
    <property type="match status" value="1"/>
</dbReference>
<dbReference type="InterPro" id="IPR050469">
    <property type="entry name" value="Diguanylate_Cyclase"/>
</dbReference>
<comment type="cofactor">
    <cofactor evidence="1">
        <name>Mg(2+)</name>
        <dbReference type="ChEBI" id="CHEBI:18420"/>
    </cofactor>
</comment>
<evidence type="ECO:0000256" key="3">
    <source>
        <dbReference type="ARBA" id="ARBA00034247"/>
    </source>
</evidence>
<dbReference type="InterPro" id="IPR029787">
    <property type="entry name" value="Nucleotide_cyclase"/>
</dbReference>
<keyword evidence="4" id="KW-0472">Membrane</keyword>
<dbReference type="AlphaFoldDB" id="A0ABD5AES1"/>
<dbReference type="FunFam" id="3.30.70.270:FF:000001">
    <property type="entry name" value="Diguanylate cyclase domain protein"/>
    <property type="match status" value="1"/>
</dbReference>
<dbReference type="Gene3D" id="3.30.70.270">
    <property type="match status" value="1"/>
</dbReference>
<comment type="caution">
    <text evidence="6">The sequence shown here is derived from an EMBL/GenBank/DDBJ whole genome shotgun (WGS) entry which is preliminary data.</text>
</comment>
<evidence type="ECO:0000256" key="4">
    <source>
        <dbReference type="SAM" id="Phobius"/>
    </source>
</evidence>
<evidence type="ECO:0000259" key="5">
    <source>
        <dbReference type="PROSITE" id="PS50887"/>
    </source>
</evidence>
<dbReference type="Pfam" id="PF00990">
    <property type="entry name" value="GGDEF"/>
    <property type="match status" value="1"/>
</dbReference>
<dbReference type="InterPro" id="IPR004010">
    <property type="entry name" value="Double_Cache_2"/>
</dbReference>
<dbReference type="Gene3D" id="3.30.450.20">
    <property type="entry name" value="PAS domain"/>
    <property type="match status" value="2"/>
</dbReference>
<dbReference type="Pfam" id="PF08269">
    <property type="entry name" value="dCache_2"/>
    <property type="match status" value="1"/>
</dbReference>
<sequence length="501" mass="57476">MKVRRKYILSFSIALAIVSMILSAFQFNRTERSLLESNQLFFRTIVNASYDIVDTTVNEAIKTYLKGITDTVASHVWHATPEQEIEQVSQIANELHIGQSGYIYLMSPQGVHLYHPFLQGKKRGHLTHIQKQLSIDSGMIEYFHANPHEISRRAKVAYSMRLPSGNTLVATTYKEELMYLVDLEGLKDKLRKYAFGDSGYVYIIDLQGNLVLPPDYEHKSLKALKALIGYSSELLIDRIATQPEGHFSYSISSDNGTTNKNVFYKFYPYLNWVISAGILEQELNRNHSLLFISLMALVVSLLSIIIVLVLYLRHRHLKILDVASLDYLTGLPSRRSFIEQLKLKIAQRSPYPLTNVGVILLDIDHFKRVNDQYGHAQGDRVICEVAKSLKRFVNRRRLIARYGGEEFILVTFDCDERELFELSEELRRSVEQLQGLMSPVTISAGCCHDRALTDIETAIDKADKALYQAKERGRNNTQTYQKNEYRVAYMRSVERIDVFKG</sequence>
<dbReference type="GO" id="GO:0052621">
    <property type="term" value="F:diguanylate cyclase activity"/>
    <property type="evidence" value="ECO:0007669"/>
    <property type="project" value="UniProtKB-EC"/>
</dbReference>
<proteinExistence type="predicted"/>
<name>A0ABD5AES1_VIBSP</name>
<dbReference type="Proteomes" id="UP001177883">
    <property type="component" value="Unassembled WGS sequence"/>
</dbReference>
<evidence type="ECO:0000256" key="1">
    <source>
        <dbReference type="ARBA" id="ARBA00001946"/>
    </source>
</evidence>
<evidence type="ECO:0000256" key="2">
    <source>
        <dbReference type="ARBA" id="ARBA00012528"/>
    </source>
</evidence>
<dbReference type="EC" id="2.7.7.65" evidence="2"/>